<dbReference type="Pfam" id="PF17957">
    <property type="entry name" value="Big_7"/>
    <property type="match status" value="1"/>
</dbReference>
<dbReference type="Gene3D" id="3.20.20.140">
    <property type="entry name" value="Metal-dependent hydrolases"/>
    <property type="match status" value="1"/>
</dbReference>
<name>A0A937F786_9BACT</name>
<dbReference type="NCBIfam" id="TIGR04183">
    <property type="entry name" value="Por_Secre_tail"/>
    <property type="match status" value="1"/>
</dbReference>
<evidence type="ECO:0000313" key="4">
    <source>
        <dbReference type="Proteomes" id="UP000659388"/>
    </source>
</evidence>
<dbReference type="Proteomes" id="UP000659388">
    <property type="component" value="Unassembled WGS sequence"/>
</dbReference>
<dbReference type="RefSeq" id="WP_202243266.1">
    <property type="nucleotide sequence ID" value="NZ_JAESIY010000002.1"/>
</dbReference>
<dbReference type="InterPro" id="IPR016195">
    <property type="entry name" value="Pol/histidinol_Pase-like"/>
</dbReference>
<dbReference type="NCBIfam" id="NF038032">
    <property type="entry name" value="CehA_McbA_metalo"/>
    <property type="match status" value="1"/>
</dbReference>
<dbReference type="EMBL" id="JAESIY010000002">
    <property type="protein sequence ID" value="MBL3655605.1"/>
    <property type="molecule type" value="Genomic_DNA"/>
</dbReference>
<dbReference type="Gene3D" id="2.60.40.10">
    <property type="entry name" value="Immunoglobulins"/>
    <property type="match status" value="1"/>
</dbReference>
<evidence type="ECO:0000256" key="1">
    <source>
        <dbReference type="SAM" id="SignalP"/>
    </source>
</evidence>
<gene>
    <name evidence="3" type="ORF">JL102_05660</name>
</gene>
<dbReference type="Pfam" id="PF18962">
    <property type="entry name" value="Por_Secre_tail"/>
    <property type="match status" value="1"/>
</dbReference>
<feature type="domain" description="Secretion system C-terminal sorting" evidence="2">
    <location>
        <begin position="644"/>
        <end position="706"/>
    </location>
</feature>
<keyword evidence="4" id="KW-1185">Reference proteome</keyword>
<sequence length="715" mass="80398">MKNFTLLLILCFTLFRFSLSLAQSVGDYNVYYGHLHNHTSYSDGTGTPVDAYTHGRDIAGLDFMGLSEHGIQMSNSEWNRLKNTANEYTETGRFVAFWGFEWSSNLLYGHVSVFNTNNLVNVLNTFSFSDLKKWLDGQDGVAFFNHPGREDNGVEFEHFNTAPHDKFVGMELWNKGRGFEEYYYNDGYELDDEGLSYFDEALTRNWKIGASGSHDHHGTSWGETDMAMAILAPELSREALYSALQAKRFYSTEDRSLVLSFQLGGEEMGSTLVEEANQLIRVRAFDEEDEKISAVQLYRNGLLFYEWAPNTTSVDLTKEITTSENEYYYVKITQEDGDEAISSPVFIEGNNSNNAPQVKLISPEKDAIYSKNASIHLLAEASDNDGLIAKVEFYDGDKKIGEDNNRPYEFEWNNVSIGNHFVTARAFDDRGLSKASLLSKIKVKQEAQIQLTAQISSGKDDAEEGWSTVVYNNSSDLELVYDDWLTGNQTIGLRFNQIGIPNGAEILNAYVQFTTDETSSESTQVTVKGEKSGSPQPFEGENRISTRAVTSAQVTWAIPAWNVVGESGDKQRTPDLSAVLQEIISLEDWRFNNSMALILNGKGKRIAESYEGDASGAAKLFVTYTNSPQNTMEFVQRESSQVELFPNPVINTFTIQSEADELQISAFDYTQHQVDFDLEKTESGYIIDATHWERGMYVVKVQGADGITIFRVLKK</sequence>
<comment type="caution">
    <text evidence="3">The sequence shown here is derived from an EMBL/GenBank/DDBJ whole genome shotgun (WGS) entry which is preliminary data.</text>
</comment>
<evidence type="ECO:0000313" key="3">
    <source>
        <dbReference type="EMBL" id="MBL3655605.1"/>
    </source>
</evidence>
<dbReference type="AlphaFoldDB" id="A0A937F786"/>
<accession>A0A937F786</accession>
<evidence type="ECO:0000259" key="2">
    <source>
        <dbReference type="Pfam" id="PF18962"/>
    </source>
</evidence>
<dbReference type="InterPro" id="IPR013783">
    <property type="entry name" value="Ig-like_fold"/>
</dbReference>
<dbReference type="SUPFAM" id="SSF89550">
    <property type="entry name" value="PHP domain-like"/>
    <property type="match status" value="1"/>
</dbReference>
<organism evidence="3 4">
    <name type="scientific">Fulvivirga sediminis</name>
    <dbReference type="NCBI Taxonomy" id="2803949"/>
    <lineage>
        <taxon>Bacteria</taxon>
        <taxon>Pseudomonadati</taxon>
        <taxon>Bacteroidota</taxon>
        <taxon>Cytophagia</taxon>
        <taxon>Cytophagales</taxon>
        <taxon>Fulvivirgaceae</taxon>
        <taxon>Fulvivirga</taxon>
    </lineage>
</organism>
<keyword evidence="1" id="KW-0732">Signal</keyword>
<feature type="signal peptide" evidence="1">
    <location>
        <begin position="1"/>
        <end position="22"/>
    </location>
</feature>
<protein>
    <submittedName>
        <fullName evidence="3">CehA/McbA family metallohydrolase</fullName>
    </submittedName>
</protein>
<dbReference type="InterPro" id="IPR026444">
    <property type="entry name" value="Secre_tail"/>
</dbReference>
<feature type="chain" id="PRO_5037968180" evidence="1">
    <location>
        <begin position="23"/>
        <end position="715"/>
    </location>
</feature>
<reference evidence="3" key="1">
    <citation type="submission" date="2021-01" db="EMBL/GenBank/DDBJ databases">
        <title>Fulvivirga kasyanovii gen. nov., sp nov., a novel member of the phylum Bacteroidetes isolated from seawater in a mussel farm.</title>
        <authorList>
            <person name="Zhao L.-H."/>
            <person name="Wang Z.-J."/>
        </authorList>
    </citation>
    <scope>NUCLEOTIDE SEQUENCE</scope>
    <source>
        <strain evidence="3">2943</strain>
    </source>
</reference>
<proteinExistence type="predicted"/>